<evidence type="ECO:0000256" key="2">
    <source>
        <dbReference type="SAM" id="SignalP"/>
    </source>
</evidence>
<feature type="compositionally biased region" description="Acidic residues" evidence="1">
    <location>
        <begin position="4635"/>
        <end position="4645"/>
    </location>
</feature>
<evidence type="ECO:0000256" key="1">
    <source>
        <dbReference type="SAM" id="MobiDB-lite"/>
    </source>
</evidence>
<dbReference type="InterPro" id="IPR000421">
    <property type="entry name" value="FA58C"/>
</dbReference>
<accession>A0ABW8U4W8</accession>
<dbReference type="InterPro" id="IPR028974">
    <property type="entry name" value="TSP_type-3_rpt"/>
</dbReference>
<dbReference type="InterPro" id="IPR009091">
    <property type="entry name" value="RCC1/BLIP-II"/>
</dbReference>
<dbReference type="Pfam" id="PF17963">
    <property type="entry name" value="Big_9"/>
    <property type="match status" value="11"/>
</dbReference>
<feature type="compositionally biased region" description="Low complexity" evidence="1">
    <location>
        <begin position="4496"/>
        <end position="4505"/>
    </location>
</feature>
<gene>
    <name evidence="5" type="ORF">AAE961_06805</name>
</gene>
<organism evidence="5 6">
    <name type="scientific">Aquirufa novilacunae</name>
    <dbReference type="NCBI Taxonomy" id="3139305"/>
    <lineage>
        <taxon>Bacteria</taxon>
        <taxon>Pseudomonadati</taxon>
        <taxon>Bacteroidota</taxon>
        <taxon>Cytophagia</taxon>
        <taxon>Cytophagales</taxon>
        <taxon>Flectobacillaceae</taxon>
        <taxon>Aquirufa</taxon>
    </lineage>
</organism>
<feature type="compositionally biased region" description="Polar residues" evidence="1">
    <location>
        <begin position="5521"/>
        <end position="5536"/>
    </location>
</feature>
<dbReference type="Proteomes" id="UP001623553">
    <property type="component" value="Unassembled WGS sequence"/>
</dbReference>
<dbReference type="InterPro" id="IPR008979">
    <property type="entry name" value="Galactose-bd-like_sf"/>
</dbReference>
<dbReference type="SUPFAM" id="SSF50985">
    <property type="entry name" value="RCC1/BLIP-II"/>
    <property type="match status" value="1"/>
</dbReference>
<feature type="compositionally biased region" description="Low complexity" evidence="1">
    <location>
        <begin position="4752"/>
        <end position="4765"/>
    </location>
</feature>
<dbReference type="Pfam" id="PF17803">
    <property type="entry name" value="Cadherin_4"/>
    <property type="match status" value="1"/>
</dbReference>
<feature type="compositionally biased region" description="Basic and acidic residues" evidence="1">
    <location>
        <begin position="5377"/>
        <end position="5392"/>
    </location>
</feature>
<feature type="compositionally biased region" description="Basic and acidic residues" evidence="1">
    <location>
        <begin position="5758"/>
        <end position="5775"/>
    </location>
</feature>
<dbReference type="InterPro" id="IPR058515">
    <property type="entry name" value="DUF8202"/>
</dbReference>
<dbReference type="PANTHER" id="PTHR10199:SF119">
    <property type="entry name" value="RE20510P"/>
    <property type="match status" value="1"/>
</dbReference>
<dbReference type="NCBIfam" id="NF012211">
    <property type="entry name" value="tand_rpt_95"/>
    <property type="match status" value="14"/>
</dbReference>
<dbReference type="Gene3D" id="2.60.40.1200">
    <property type="match status" value="8"/>
</dbReference>
<feature type="region of interest" description="Disordered" evidence="1">
    <location>
        <begin position="5467"/>
        <end position="5775"/>
    </location>
</feature>
<feature type="domain" description="EF-hand" evidence="4">
    <location>
        <begin position="4796"/>
        <end position="4822"/>
    </location>
</feature>
<evidence type="ECO:0000259" key="3">
    <source>
        <dbReference type="PROSITE" id="PS50022"/>
    </source>
</evidence>
<feature type="region of interest" description="Disordered" evidence="1">
    <location>
        <begin position="5126"/>
        <end position="5417"/>
    </location>
</feature>
<feature type="compositionally biased region" description="Acidic residues" evidence="1">
    <location>
        <begin position="4955"/>
        <end position="4972"/>
    </location>
</feature>
<feature type="domain" description="F5/8 type C" evidence="3">
    <location>
        <begin position="253"/>
        <end position="404"/>
    </location>
</feature>
<feature type="chain" id="PRO_5045656486" evidence="2">
    <location>
        <begin position="28"/>
        <end position="7288"/>
    </location>
</feature>
<comment type="caution">
    <text evidence="5">The sequence shown here is derived from an EMBL/GenBank/DDBJ whole genome shotgun (WGS) entry which is preliminary data.</text>
</comment>
<feature type="compositionally biased region" description="Low complexity" evidence="1">
    <location>
        <begin position="4529"/>
        <end position="4538"/>
    </location>
</feature>
<feature type="compositionally biased region" description="Polar residues" evidence="1">
    <location>
        <begin position="4904"/>
        <end position="4932"/>
    </location>
</feature>
<feature type="compositionally biased region" description="Low complexity" evidence="1">
    <location>
        <begin position="4382"/>
        <end position="4393"/>
    </location>
</feature>
<feature type="compositionally biased region" description="Polar residues" evidence="1">
    <location>
        <begin position="4782"/>
        <end position="4793"/>
    </location>
</feature>
<dbReference type="Gene3D" id="4.10.1080.10">
    <property type="entry name" value="TSP type-3 repeat"/>
    <property type="match status" value="14"/>
</dbReference>
<evidence type="ECO:0000259" key="4">
    <source>
        <dbReference type="PROSITE" id="PS50222"/>
    </source>
</evidence>
<dbReference type="Pfam" id="PF00754">
    <property type="entry name" value="F5_F8_type_C"/>
    <property type="match status" value="1"/>
</dbReference>
<dbReference type="Pfam" id="PF13585">
    <property type="entry name" value="CHU_C"/>
    <property type="match status" value="1"/>
</dbReference>
<evidence type="ECO:0000313" key="5">
    <source>
        <dbReference type="EMBL" id="MFL0298573.1"/>
    </source>
</evidence>
<evidence type="ECO:0000313" key="6">
    <source>
        <dbReference type="Proteomes" id="UP001623553"/>
    </source>
</evidence>
<feature type="region of interest" description="Disordered" evidence="1">
    <location>
        <begin position="4326"/>
        <end position="4804"/>
    </location>
</feature>
<keyword evidence="6" id="KW-1185">Reference proteome</keyword>
<dbReference type="InterPro" id="IPR002048">
    <property type="entry name" value="EF_hand_dom"/>
</dbReference>
<proteinExistence type="predicted"/>
<feature type="region of interest" description="Disordered" evidence="1">
    <location>
        <begin position="512"/>
        <end position="537"/>
    </location>
</feature>
<protein>
    <submittedName>
        <fullName evidence="5">Tandem-95 repeat protein</fullName>
    </submittedName>
</protein>
<feature type="compositionally biased region" description="Low complexity" evidence="1">
    <location>
        <begin position="4464"/>
        <end position="4477"/>
    </location>
</feature>
<reference evidence="5 6" key="1">
    <citation type="submission" date="2024-07" db="EMBL/GenBank/DDBJ databases">
        <authorList>
            <person name="Pitt A."/>
            <person name="Hahn M.W."/>
        </authorList>
    </citation>
    <scope>NUCLEOTIDE SEQUENCE [LARGE SCALE GENOMIC DNA]</scope>
    <source>
        <strain evidence="5 6">2-BAHN-186B</strain>
    </source>
</reference>
<dbReference type="EMBL" id="JBEWZF010000002">
    <property type="protein sequence ID" value="MFL0298573.1"/>
    <property type="molecule type" value="Genomic_DNA"/>
</dbReference>
<feature type="compositionally biased region" description="Basic and acidic residues" evidence="1">
    <location>
        <begin position="4766"/>
        <end position="4781"/>
    </location>
</feature>
<dbReference type="Gene3D" id="2.60.120.260">
    <property type="entry name" value="Galactose-binding domain-like"/>
    <property type="match status" value="2"/>
</dbReference>
<name>A0ABW8U4W8_9BACT</name>
<dbReference type="InterPro" id="IPR018247">
    <property type="entry name" value="EF_Hand_1_Ca_BS"/>
</dbReference>
<feature type="compositionally biased region" description="Acidic residues" evidence="1">
    <location>
        <begin position="4359"/>
        <end position="4373"/>
    </location>
</feature>
<feature type="region of interest" description="Disordered" evidence="1">
    <location>
        <begin position="4860"/>
        <end position="5022"/>
    </location>
</feature>
<feature type="compositionally biased region" description="Acidic residues" evidence="1">
    <location>
        <begin position="5204"/>
        <end position="5227"/>
    </location>
</feature>
<dbReference type="RefSeq" id="WP_406800380.1">
    <property type="nucleotide sequence ID" value="NZ_JBEWZF010000002.1"/>
</dbReference>
<dbReference type="PROSITE" id="PS50222">
    <property type="entry name" value="EF_HAND_2"/>
    <property type="match status" value="1"/>
</dbReference>
<dbReference type="SMART" id="SM00231">
    <property type="entry name" value="FA58C"/>
    <property type="match status" value="1"/>
</dbReference>
<dbReference type="PANTHER" id="PTHR10199">
    <property type="entry name" value="THROMBOSPONDIN"/>
    <property type="match status" value="1"/>
</dbReference>
<feature type="compositionally biased region" description="Low complexity" evidence="1">
    <location>
        <begin position="4647"/>
        <end position="4666"/>
    </location>
</feature>
<dbReference type="PROSITE" id="PS00018">
    <property type="entry name" value="EF_HAND_1"/>
    <property type="match status" value="3"/>
</dbReference>
<dbReference type="InterPro" id="IPR041690">
    <property type="entry name" value="Cadherin_5"/>
</dbReference>
<dbReference type="SUPFAM" id="SSF49785">
    <property type="entry name" value="Galactose-binding domain-like"/>
    <property type="match status" value="1"/>
</dbReference>
<sequence>MALFGKRLFRGCVYFLTFLCFSFISNAQITNLKFSGTQTSYTELSGGTNLISGGSVIGAASAVTPIGFNFVYQGNTFSSFSVNAAGLLKLGSVVVTTESVNNASSTTNTPKLYAWWDATATMAAANGGGVTFALTGSAPNRVLTVQWRVAYTTLATTGFSYQVKLYESTNVIEYLYGAVPPSGTLSASVGLGNYGANEYQSFYTFNNIPSSTLNYNANTIFPGVGAGFKYTFTPSFASLSPANQANKPTFWLKADGAFNATRTLLNVPASNRTASSELSATWAAAASVLNGVNAWIPSAAQGASATPTGSNQIGALTLDLGSVQTIHGVATLGAGASAFHTSDYVVRVSNDNVTYTDLGLFSGNELNTALKYADFDAPVSCRYVRIIPSGFVTYRALRVDVYTKTPVTTPTNTKVANWEDNSGNQWHAYQNTTSIQPTFNTNQINFNPAVNFTNSPGTSLNIPDQTNIRQSYWVAQDVTSTATTDYNHVLYGDGATPNFHGGTTSTIQLGSRISSTQGGWRKDGTAGTASSTYDFGPQGKPNLISSNSLLDNSPINATHISFQAGTNRSWNGPIAEIITFQNPFTVNQQEIVETYLGIKYGISLGHDYIMSDGTTKVWDKTVNAAYHNNVFGLGRSDSQGLHQRQAFSTAYNGKFITLGNNSVIGATNSTSIGNDLASDNSYLLLGDNNAFVFYDDVLTGDYYPLLRKWKVNNTGVTAATKISVPAFGNTANVTLPNSAIQLYDSETVYFVLDTDGDGNFSNATFTAMTKVGTGITATWQINQALPNNAVIGFAVKRNLNDSDSDGVLDVTDVDDDNDGILDSQEQVSCYSFGKNIATVNFSGSSVVNSTINSITTNTPAWSTSYSTENFSLPLSLKFNRLSKAGVAMFGLIPAGSSTQTPTNYTDNAYKFYIANTQSYGYFGLTYNFQEPVTGNEEYSIDISATGYVTVKMNGVQKHAFQGVNSAYKLAVSAGSSSQLLSNIRLTNATYPERTICLDQDTDNDGIPNRLDLDSDADGCSDAYEAGTTISTSANYAHPTAGVGTNGFANSLESTIDNGIYNGTYTFIYTIDRNTKACLDSDGDSIADLSDLDDDNDGVLDAEECEAPVFDSWIDLASYKSRMLSSAFHGTLLRSKSGKYYVAGQYASPTGTDVTIPTLVSPANGYNYTGDIIDIAAVGANSSYAIATTDGIWVWGYLSTNFLLPGVPNSTPTIFRKVALPSDIDPKNIKSISASTNNFMILLRDGTVYTYSKGIAALNGAGLTTDTDAFTKVLVAPNIPLTNIAQIEATSTGSFAADVTNNKLYTWGTNVYLGNASAISTKNYASEMTNPLPNGVGIAMIDATYNTSMTYLLLGTDKKVYSLGSGSAGILGQGNETASTTWLNVKGKDGVGVLQNVEYLSAQNSTDNYTSASVILNTGQPLSWGDAGGSTMIGLGNSSTLVPKTPNGISPTEIIYVLENGGHLTPMLNDKGEIGNVGHNVSGSFADGSTSNRSVYVFNAFERGTDFSDNIAATCNPDIDGDGIPNRLDLDSDGDGCSDAKEAGVSGTLVSGNLVNKVNGAITNTTVNNAIAQGIYGTNGLADGVESSSNTSTVNYGSSYSNFALVSAVNLCADFDQDGVTDIMDIDDDNDGILDAIESPDCYLLSSFFTGGDRRTSFTVTSEVARVSPTSQTKNLIDGDEATGAIIFVNNASIVNKELYKITFNFPVPLSQVVLRFVDGNSHFNSGAIVKVQGSNDNTVWTDLNTGTTYNSTTDNNIVSPFWTSNTPNEVFTITQNQGRYKFYRLFGTAGTVRNSGNATEFYFKTATTFEPSFYPKTTCSPTDTDGDGIANNFDLDSDGDGCPDAKEANVKGSLTSGDVVNLVNFNAGAGTATSTTSNVANAIAVGAYGLNGFADALETATESGIYSFTYAYRIATNRTLNGCIDTDGDSVSDVLDLDDDNDGILDSNESTNCIASGIDINALVMSGSSIIAKTVNSYTTAGGDVWKSSYSDENLKLPISLKFKHNSTTGYQMFGLIPAASAQTPTGWADGSYKFYPQTTNTYGYFTSAWDFGPVAITSNDVLSIDISSTGYVTAAINGVTQRAFQGTVSDYKLVLSSYRASSITDIVLTDATRSANFACTDLDTDGDGIPNRLDLDSDGDNCPDAKEAGVTGTLTSGSVINRVNGNNITTSVASSIVSATYGDNGFANSIETTTESGLYSGTYNYDFATDALISICKDTDNDGVPDMVDIDDDNDGVLDVTEYNCEVSTMSKTGITVSSTVSWGYNGTTLANMVDGAESLVAYSSGEFLNQTILQFNLPAAKVVEQIEVSTQSGQATLGTTGTYNLEGWNGTAWVVIEKNKTFGGTSAPIRAPGNTYKFYMPNNLTAYTKYRIFGTSNKGTVAGWIQEAYFFERSCNIDVDNDGINNWLDLDSDGDGCPDAKEASVTGTLSAGAIQNLTGNTLTTTSNVASAIASGTYGANGFANGLETASESGIYSGTYTYNLAVDASINACTDTDNDGIANAFDLDDDNDGVLDVTELNCVTSIVSKTGITVSSTVTWGYNSTTLANLVNGLEDLTAYSISDFIDRTVLQFDLPSAKALSLIEISTQNSGATLGTSGKYNLQGWNGIKWVTILSNQTFAMNAPVLAQANSYTFKMPFNTTAYTKYRIFGLSSKGPDNSLGGWLQEAYFTEQSCNLDSDGDGIPNTQDIDSDGDGCSDAVEAGTVSGTSATTVTGTYGANGFVNSLETATESGIYSGTYSYQFATDATFSSCRDSDSDGITDVFDLDDDNDGILDSVECPSTQMITNGDFSNGTTGWTVGSGWTLSNGTMANYLDGVTNSMLSQTIARPYPTTRPGYVDFKVDVRASGYNNVQANSYTASLIMQVNGVKYAVLTNPSSGTTATIQTFNGALSSISTFPVQLISGPLTSVTISIPSSVFFASNQVAIGFTAGNDDFVIDNVSLTTSPSLAACDFDGDGIPNSRDLDSDGDGCSDASEAKTVSTLTASTVSGAVGDNGFANSIETATESGLYSGTYLYSRALDPTIKGCLDSDFDGVADLDDLDDDNDGILDRAECDMRPGRILFAGSNEDFSTMRSSLYAEFNNNKAPGATIVQSNIIESATVPAGFYDGYDMVVFGGAAFNTIHANHWAALRTAIQNKTSKSFIIQADNCCVVSNQNGLMNLLNGVFGTNYALSASHPTATESYTLNTLSSYSSDFTTNTLSGGNYYPITNVAASDVLFYSASYPSLALAGMKQIPGNTTKNQFVAWFVDGTITQGSPWYTTNQNKIASAFYNAYNSTAPLTCDQDGDGIPNHLDLDTDGDGCSDANEAYELTTAQGTDGNQYFGNSPLTVDATGKVSGATYTATSVNVLTAGSASTITVQPTDQSINVGGTAVFSTALTAGSGTTSYQWQVSSNGGTTWSNVTNSSTYAGAGTTTLTVSNVPLSMKGFRYRLNIAQSNYVCGNITSSVARLTMDNTPIVVDDNATGTEDTPISGNVLTNDRGSGIPAAGITVTNFIINNTTYTVGQTASISGVGSITINTDGSYTFTPTANYNGTLPLIEYTATDANGGTDVGALNITVTPVNDAPIAVDDIKTTNENTAASGNVITDVTADSDVDGNSLTITEFKIGAVSYNPGSPVSIPGVGTILLTSSGSYTFTPTAGYTGSVPGIDYKISDGNGGSDTGTLSITVNNVNDAPLATDDIVTMLQGGVATGSVLTNDTDVDPGTTLTVTQFSYTINGTIYTHTARVDAVTLVGIGTLVINTNGAYTFTPSGTFTGTVPHITYTISDGTSTDTAILDIFVAPVNAAPVAVDDAKSTPEDTPVSDNVLTNDTDGNGDAKTVVGFTVGGQTYPAGSTAIIAGVGTIVINTNGSYTFTPFTNYNGTVPTVSYTVSDGNGGTDSGDLVISVSAMNDNPIAVNDDNKTTPEDTPVTVNVLTNDSDPDGSTTLTVTQFSIAGTTYPVGQNILIAGKGTITAMSNGDFTFTPLANFNGPVPTIVYTVSDGTATNTANFNLTVTPVNDTPVVVNETPTTLENTPLSGNLLSNDTDVESNTLSITQFTISGVGTATAATYPAGSIVDIPNVGTVIVNEDGTFTFTPVRGYFGTPPVITYTVSDGNGGVTNGTLAITVTPVNDPPVVAPESVQIQEDAVATGNLLSNDTDPENNPLSITQFTIAGISGTFTSTASIPGVGTITINADGTYTFTPTANYNGIVPAIEYTVSDGLGGTANGNLTIVVASVNDAPIVANETKSAPVNIAISDNVLTNDRDVEASALSLTKFTIAGVDYPAGTTATITGVGTILMNADGTFTFTPATNYVGSAPAITYTVSDGTATSTGTLSLTITPIDADGDGIPDEIEKGPGSTPRDTDNDGTPDYLDTDSDGDGILDSAEDATCTGFMPCTPTDTDADGTPDYRDLDSDGDGIPDATEGSADTDGDGVPNYRDTDSDGDGILDSVEGTTDSDGDGIPNYKDLDSDGDGIPDATEGTTDADGDGTPNYKDTDSDGDGISDAIEGTTDTDGDGTPNYLDTDSDGDGISDAIEKGPNATPVDTDGDGTPDYKDLDSDNDGILDSAETATDTDGDGIPNFRDLDSDGDGILDAVEGTVDTDGDGIPNYKDVDSDGDGIPDSIEKGPNSAPVDTDGDGTPDYKDLDADGDGIPDSVEDAGCTGTAPCTPTDTDGDGTPNFRDLDSDGDGITDAIEKGANGSLPSDTDSDGSPDYLDLDSDGDGISDAIEKGPNATPIDTDGDGIPDYRDTDSDNDGISDAIEKGPTATPVDTDGDGTPDYRDLDSDGDGKTDQSEGSIDTDNDGTPNFRDLDSDGDGVLDAVDICPLVDGLGSANGCPPDADGDGLIDAVDLDDDNDGILDTVEAAACSPSAVDCDTDGDGIPNRLDADSDGDGISDVVEAGGTDVDNNGIADGNVDSNGVPSSANGGVTPPNTDGTGNANPYDTDSDGDGISDAIEKGTGATLADTDNDNIPDYLDTDSDGDGISDAIEKGTGSAIADTDNDGIPDFRDLDSDGDGILDATEGTIDSDNDGIPNFRDFDSDGDGILDSVEKGTGNTLLDSDGDNIPNYLDADSDGDGIPDAIEGTVDTDGDGTPDYIDTDSDGDGILDSVEDAGCTGTAPCTPTDTDGDGVPNFRDLDSDGDGVTDAIEGTTDTDGDSIPNYLDPDSDGDGISDLIEGNVDTDGDGTPNYLDVDSDGDGIPDSIEKGAATSPADTDGDGTPDYLDTDTDGDGIPDSVEDAGCSGTAPCTPTDTDGDGIPNYKDLDSDGDGIPDSVEKGANGATPDNTDGATVPDYLDTDSDNDGILDAVERGINGNVPLDTDGDGIPDYKETDSDGDGIPDAVEGTVDTDGDGIPDYRDTDSDNDGILDSVEKGGGSTPVDTDGDLIPDYKDLDSDADNKPDQSEGVADYDGDSIPNYLDPDSDGDGINDITDQCPLLPGIIGNNGCPLDTDGDGVYDTLDADDDNDGIIDTAEAAACSPAAPDCDTDGDGIPNRLDPDSDNDGISDVIESNGTDIDADGKVDGSVDADGVPSSTNGGLTPPNTDGTTLPDPYDLDSDGDGIKDSLEGTVDTDGDGIPNYRDLDSDGDGIPDSVEKGTGTAILDTDGDGTPDYKDLDSDGDGIPDSVEKGPNGATPLDTDGDGIPNYRDLDSDGDGIPDNIEGTTDTDGDGIPNYLEVDSDGDGITDAVEKGLNGNSPIDTDGDGTPDYKDLDSDNDGIPDSVEGTVDTDGDGVPNYRDLDSDGDGITDAVEKGANGATPVDTDGDGIPDYKDTDSDDDGKLDAIEKGTGPILLDTDRDGIPDYRDVDNYGVSDFNVTNVNVPVSGSVKTNDSVPTGSSYGQPAALAGATLVMNAATGTYTFTSNTPGKYVYYVPVCGPNQSSNCPQTPLEITVLDPLAVDKPAANNDFAILEQGGSATVAILTNDKAGDLGKAIDASSLVVITAPSHGTAVITSNGSITYTPTANFVGVDSLVYRVCDTNVPSQCQSATAYFTVEPAGLLVKTGAVDDFSILRSSPDGSASVTGNVLSNDLNGAGATLTANLVNGPSSAQGTFTMNAAGIYTFTPTAGFSGPVDIVYEACGGSPVVCTKATLHILVEPLPALVNDIASAFAHVPKTGDISANDTVPAGTTFGQPAALTGATITVGPSGTYTFTATVAGTYTYTIPVCAPGQIGTCPTETLVITVTAPGPVNDTATAFANVPKTGNVSTNDSNPAGTTFGQPAALTGASITVSPSGTYTFTATAAGTYTYTIPVCAPGQTSNCPTETLVITVTAPGPVDDTASAIANVPKTGDISTNDSNPAGTTFGQPAALTGATITVAANGTYTFTATVAGTYTYTIPVCAPGQTVDCPTETLVITVTEPGPVDDTATAFANVPKTGDISTNDSNPAGTTFGQPTQVTGATITVSANGTYTFTATAAGTYTYTIPVCAPGQSSNCPTETLVITVAEPGPVDDTASAFANVPKTGDISTNDSNPVGTTFGQPAAISGATITVNPDGTYSFTATVAGTYTYTIPVCAPGQTSNCPTELLVITVTEPTPVNDTASTTKNTTITGNVATNDSNPAGTTYGQPAAQTGATITVNPDGTYSFTATVAGTYSYTIPVCAPGQTSDCPTQTLAITVTDPTVPYTAPTTNPDIDATNINVPVSGNVSTNDAPGATYGQPAQQTGAAMTVNANGTYSFSATIPGVYTYLVPACPTGQTTNCPSVPLVITVSDPLKDSNSPVANGDVATVNAGSSVTTKVLANDKAANPAASLNPASLAIVTNGANGTAVVNSDGTITYTPKAGFTGEDEITYKICDNSTPALCSTAKVVYTVQPVTEPAKTFAADDYNSTPAGSAVTGSVLSNDGNTAGETLTATIVSGVSAAEGTLVFNADGTYVFTPAPGFSGPVDVVYTVCSANNVCAKATLHLVVNPPAILTPDFNATLVGIPVNGSAATNDVVAAGTTYGQPALISGATIRMNPDGTYNFSSTTPGTYEYLVPVCAKAQTTNCPLIPLVITVADPNAINNAPIANADVVAVSVGTPVTTNVLANDQAANVGGVLVVSTLAITNAPLNGTAKVNADGTITYTPKPGFVGTDVLTYTICDNSQPALCKTAKVYYTVGASASKNLLASDDYGISQGGVVSGNVLGNDKSSTGSTLTATAITNVDPSKGSFSLSPSGAYTFTPAAGYVGPVDIVYSVCSAEGKCTQATLHITVLPVPEMIAPQAITPNGDGKNDTLIFRGLLGLNIENRLTIYNRWGNIVFSTGNYQNNWSGQTDNAFSAMATDNQLPDATYYYILDFFGARPNLGNYVYLDRSSN</sequence>
<dbReference type="Pfam" id="PF17892">
    <property type="entry name" value="Cadherin_5"/>
    <property type="match status" value="1"/>
</dbReference>
<dbReference type="InterPro" id="IPR040853">
    <property type="entry name" value="RapA2_cadherin-like"/>
</dbReference>
<dbReference type="PROSITE" id="PS50022">
    <property type="entry name" value="FA58C_3"/>
    <property type="match status" value="1"/>
</dbReference>
<feature type="compositionally biased region" description="Acidic residues" evidence="1">
    <location>
        <begin position="4694"/>
        <end position="4711"/>
    </location>
</feature>
<dbReference type="Pfam" id="PF26628">
    <property type="entry name" value="DUF8202"/>
    <property type="match status" value="1"/>
</dbReference>
<feature type="signal peptide" evidence="2">
    <location>
        <begin position="1"/>
        <end position="27"/>
    </location>
</feature>
<dbReference type="Gene3D" id="2.60.40.3440">
    <property type="match status" value="3"/>
</dbReference>
<feature type="compositionally biased region" description="Polar residues" evidence="1">
    <location>
        <begin position="3806"/>
        <end position="3816"/>
    </location>
</feature>
<keyword evidence="2" id="KW-0732">Signal</keyword>
<feature type="region of interest" description="Disordered" evidence="1">
    <location>
        <begin position="3796"/>
        <end position="3817"/>
    </location>
</feature>
<dbReference type="SUPFAM" id="SSF103647">
    <property type="entry name" value="TSP type-3 repeat"/>
    <property type="match status" value="19"/>
</dbReference>